<evidence type="ECO:0000313" key="2">
    <source>
        <dbReference type="Proteomes" id="UP000218102"/>
    </source>
</evidence>
<evidence type="ECO:0000313" key="1">
    <source>
        <dbReference type="EMBL" id="PBJ92527.1"/>
    </source>
</evidence>
<dbReference type="RefSeq" id="WP_096010267.1">
    <property type="nucleotide sequence ID" value="NZ_NTME01000047.1"/>
</dbReference>
<proteinExistence type="predicted"/>
<protein>
    <submittedName>
        <fullName evidence="1">Uncharacterized protein</fullName>
    </submittedName>
</protein>
<organism evidence="1 2">
    <name type="scientific">Pseudomonas plecoglossicida</name>
    <dbReference type="NCBI Taxonomy" id="70775"/>
    <lineage>
        <taxon>Bacteria</taxon>
        <taxon>Pseudomonadati</taxon>
        <taxon>Pseudomonadota</taxon>
        <taxon>Gammaproteobacteria</taxon>
        <taxon>Pseudomonadales</taxon>
        <taxon>Pseudomonadaceae</taxon>
        <taxon>Pseudomonas</taxon>
    </lineage>
</organism>
<comment type="caution">
    <text evidence="1">The sequence shown here is derived from an EMBL/GenBank/DDBJ whole genome shotgun (WGS) entry which is preliminary data.</text>
</comment>
<name>A0A2A3LXB8_PSEDL</name>
<dbReference type="EMBL" id="NTME01000047">
    <property type="protein sequence ID" value="PBJ92527.1"/>
    <property type="molecule type" value="Genomic_DNA"/>
</dbReference>
<gene>
    <name evidence="1" type="ORF">CMV24_26765</name>
</gene>
<sequence>MLTSQPQQGISSPAHLPAGSTSAVKWFSQVTVELSYWHGNQRLKNLDQFEWHGDAVMAPALTHAQSKCDFYQIDESSSLELWAFRSQWQVAKVREGADQHWSFADSLDHDVTRVLVSHHPVWSSKHGKMSPPDTWPGFTATFRKIISVDASRSTAELGGLVTAALCVIEQGPEALGLAITDGGIRDLTITRVGANTRSAGCELLMVTGAIAVAMSPYQAEPGFDQLEAAVRSSVGIKLSLVDGVTASGHLDAGQRSTIWVVEGQNTPNNT</sequence>
<accession>A0A2A3LXB8</accession>
<dbReference type="AlphaFoldDB" id="A0A2A3LXB8"/>
<reference evidence="1 2" key="1">
    <citation type="submission" date="2017-09" db="EMBL/GenBank/DDBJ databases">
        <authorList>
            <person name="Ehlers B."/>
            <person name="Leendertz F.H."/>
        </authorList>
    </citation>
    <scope>NUCLEOTIDE SEQUENCE [LARGE SCALE GENOMIC DNA]</scope>
    <source>
        <strain evidence="1 2">DJ-1</strain>
    </source>
</reference>
<dbReference type="Proteomes" id="UP000218102">
    <property type="component" value="Unassembled WGS sequence"/>
</dbReference>